<name>A0A1H5TUD4_9ACTN</name>
<dbReference type="Gene3D" id="3.40.50.2000">
    <property type="entry name" value="Glycogen Phosphorylase B"/>
    <property type="match status" value="2"/>
</dbReference>
<dbReference type="Pfam" id="PF06722">
    <property type="entry name" value="EryCIII-like_C"/>
    <property type="match status" value="1"/>
</dbReference>
<dbReference type="EMBL" id="FNVO01000001">
    <property type="protein sequence ID" value="SEF66370.1"/>
    <property type="molecule type" value="Genomic_DNA"/>
</dbReference>
<keyword evidence="8" id="KW-1185">Reference proteome</keyword>
<dbReference type="AlphaFoldDB" id="A0A1H5TUD4"/>
<evidence type="ECO:0000313" key="8">
    <source>
        <dbReference type="Proteomes" id="UP000236723"/>
    </source>
</evidence>
<dbReference type="GO" id="GO:0008194">
    <property type="term" value="F:UDP-glycosyltransferase activity"/>
    <property type="evidence" value="ECO:0007669"/>
    <property type="project" value="InterPro"/>
</dbReference>
<dbReference type="InterPro" id="IPR030953">
    <property type="entry name" value="Glycosyl_450act"/>
</dbReference>
<dbReference type="InterPro" id="IPR002213">
    <property type="entry name" value="UDP_glucos_trans"/>
</dbReference>
<dbReference type="Proteomes" id="UP000236723">
    <property type="component" value="Unassembled WGS sequence"/>
</dbReference>
<dbReference type="CDD" id="cd03784">
    <property type="entry name" value="GT1_Gtf-like"/>
    <property type="match status" value="1"/>
</dbReference>
<evidence type="ECO:0000256" key="1">
    <source>
        <dbReference type="ARBA" id="ARBA00006962"/>
    </source>
</evidence>
<feature type="domain" description="Erythromycin biosynthesis protein CIII-like C-terminal" evidence="5">
    <location>
        <begin position="291"/>
        <end position="436"/>
    </location>
</feature>
<feature type="domain" description="Erythromycin biosynthesis protein CIII-like N-terminal" evidence="6">
    <location>
        <begin position="38"/>
        <end position="275"/>
    </location>
</feature>
<evidence type="ECO:0000259" key="5">
    <source>
        <dbReference type="Pfam" id="PF06722"/>
    </source>
</evidence>
<organism evidence="7 8">
    <name type="scientific">Thermomonospora echinospora</name>
    <dbReference type="NCBI Taxonomy" id="1992"/>
    <lineage>
        <taxon>Bacteria</taxon>
        <taxon>Bacillati</taxon>
        <taxon>Actinomycetota</taxon>
        <taxon>Actinomycetes</taxon>
        <taxon>Streptosporangiales</taxon>
        <taxon>Thermomonosporaceae</taxon>
        <taxon>Thermomonospora</taxon>
    </lineage>
</organism>
<comment type="similarity">
    <text evidence="1">Belongs to the glycosyltransferase 28 family.</text>
</comment>
<reference evidence="8" key="1">
    <citation type="submission" date="2016-10" db="EMBL/GenBank/DDBJ databases">
        <authorList>
            <person name="Varghese N."/>
            <person name="Submissions S."/>
        </authorList>
    </citation>
    <scope>NUCLEOTIDE SEQUENCE [LARGE SCALE GENOMIC DNA]</scope>
    <source>
        <strain evidence="8">DSM 43163</strain>
    </source>
</reference>
<dbReference type="GO" id="GO:0017000">
    <property type="term" value="P:antibiotic biosynthetic process"/>
    <property type="evidence" value="ECO:0007669"/>
    <property type="project" value="UniProtKB-KW"/>
</dbReference>
<dbReference type="InterPro" id="IPR010610">
    <property type="entry name" value="EryCIII-like_C"/>
</dbReference>
<evidence type="ECO:0000256" key="4">
    <source>
        <dbReference type="ARBA" id="ARBA00023194"/>
    </source>
</evidence>
<keyword evidence="3 7" id="KW-0808">Transferase</keyword>
<dbReference type="Pfam" id="PF21036">
    <property type="entry name" value="EryCIII-like_N"/>
    <property type="match status" value="1"/>
</dbReference>
<sequence>MVGRDRAGAPTAKGDAVRILITTLPFKAHAYPRVPLAWALRAAGHEVRVAASPDVVDDIADAGLTAVPIGEAFDAEALMAEIREREATGDVPDPEPLMKIDERRPERLTYDFMHGLFTVLTTVVFKNHAPVPATDDLVAFAREWRPDLVIWDPLGFGGAIAARACGAAHARLMYGLDVIGWMRERYLDAVRERPAPLREDPMEEWLTPWLERYGCAFGEDVVMGQWTIDPGPSWMRLPVDHLCVPMRHVSYNGRATVPGWLRAPPARRRVCLTLGLSHREVLGGNRVSMSDLLEAMADLDAEVVATLTADQLSGVRRVPDNVRVVDFVPLNELLPSCSAIVHQGGTGTMQTALAHGIPQVLLPGDLWDTMLKAERLEESGAGLCVWDIERFEARELRDMVGRILDDPFFTRAAAGLRTRMAGTPAPADVVPSLERLTAEHRARRG</sequence>
<gene>
    <name evidence="7" type="ORF">SAMN04489712_101748</name>
</gene>
<dbReference type="NCBIfam" id="TIGR04516">
    <property type="entry name" value="glycosyl_450act"/>
    <property type="match status" value="1"/>
</dbReference>
<evidence type="ECO:0000256" key="2">
    <source>
        <dbReference type="ARBA" id="ARBA00022676"/>
    </source>
</evidence>
<dbReference type="PANTHER" id="PTHR48050:SF13">
    <property type="entry name" value="STEROL 3-BETA-GLUCOSYLTRANSFERASE UGT80A2"/>
    <property type="match status" value="1"/>
</dbReference>
<dbReference type="GO" id="GO:0016758">
    <property type="term" value="F:hexosyltransferase activity"/>
    <property type="evidence" value="ECO:0007669"/>
    <property type="project" value="UniProtKB-ARBA"/>
</dbReference>
<dbReference type="PANTHER" id="PTHR48050">
    <property type="entry name" value="STEROL 3-BETA-GLUCOSYLTRANSFERASE"/>
    <property type="match status" value="1"/>
</dbReference>
<dbReference type="InterPro" id="IPR048284">
    <property type="entry name" value="EryCIII-like_N"/>
</dbReference>
<dbReference type="SUPFAM" id="SSF53756">
    <property type="entry name" value="UDP-Glycosyltransferase/glycogen phosphorylase"/>
    <property type="match status" value="1"/>
</dbReference>
<accession>A0A1H5TUD4</accession>
<dbReference type="InterPro" id="IPR050426">
    <property type="entry name" value="Glycosyltransferase_28"/>
</dbReference>
<evidence type="ECO:0000313" key="7">
    <source>
        <dbReference type="EMBL" id="SEF66370.1"/>
    </source>
</evidence>
<keyword evidence="4" id="KW-0045">Antibiotic biosynthesis</keyword>
<evidence type="ECO:0000256" key="3">
    <source>
        <dbReference type="ARBA" id="ARBA00022679"/>
    </source>
</evidence>
<dbReference type="FunFam" id="3.40.50.2000:FF:000072">
    <property type="entry name" value="Glycosyl transferase"/>
    <property type="match status" value="1"/>
</dbReference>
<evidence type="ECO:0000259" key="6">
    <source>
        <dbReference type="Pfam" id="PF21036"/>
    </source>
</evidence>
<keyword evidence="2" id="KW-0328">Glycosyltransferase</keyword>
<protein>
    <submittedName>
        <fullName evidence="7">Glycosyltransferase, activator-dependent family</fullName>
    </submittedName>
</protein>
<proteinExistence type="inferred from homology"/>